<protein>
    <recommendedName>
        <fullName evidence="4">Secreted protein</fullName>
    </recommendedName>
</protein>
<sequence>MIGKRGIGIALSSLTLVAASVGWTPVAQAGSTPAGTAEARTAEARTAQARTAQAPDARADITHARTARDHFTQDCTGQENITYGPGLSLSSDASKVTVDGAYHCTDASGRSTTAKYHTEGTTGGTCLLLSWNRSEETLHYADGGTSVIAYHSGPSLRVLGLNTARLTGVVVAGRGKGSVAEKTIQTVPGSLPTDCVLADGIRHTTAFTHLSIHP</sequence>
<dbReference type="EMBL" id="JANIID010000022">
    <property type="protein sequence ID" value="MCQ8772546.1"/>
    <property type="molecule type" value="Genomic_DNA"/>
</dbReference>
<dbReference type="Proteomes" id="UP001142374">
    <property type="component" value="Unassembled WGS sequence"/>
</dbReference>
<name>A0A9X2RQJ6_9ACTN</name>
<proteinExistence type="predicted"/>
<reference evidence="2" key="1">
    <citation type="submission" date="2022-06" db="EMBL/GenBank/DDBJ databases">
        <title>WGS of actinobacteria.</title>
        <authorList>
            <person name="Thawai C."/>
        </authorList>
    </citation>
    <scope>NUCLEOTIDE SEQUENCE</scope>
    <source>
        <strain evidence="2">AA8</strain>
    </source>
</reference>
<dbReference type="RefSeq" id="WP_168091213.1">
    <property type="nucleotide sequence ID" value="NZ_JAATER010000016.1"/>
</dbReference>
<evidence type="ECO:0000313" key="2">
    <source>
        <dbReference type="EMBL" id="MCQ8772546.1"/>
    </source>
</evidence>
<organism evidence="2 3">
    <name type="scientific">Streptomyces telluris</name>
    <dbReference type="NCBI Taxonomy" id="2720021"/>
    <lineage>
        <taxon>Bacteria</taxon>
        <taxon>Bacillati</taxon>
        <taxon>Actinomycetota</taxon>
        <taxon>Actinomycetes</taxon>
        <taxon>Kitasatosporales</taxon>
        <taxon>Streptomycetaceae</taxon>
        <taxon>Streptomyces</taxon>
    </lineage>
</organism>
<evidence type="ECO:0008006" key="4">
    <source>
        <dbReference type="Google" id="ProtNLM"/>
    </source>
</evidence>
<keyword evidence="3" id="KW-1185">Reference proteome</keyword>
<keyword evidence="1" id="KW-0732">Signal</keyword>
<dbReference type="AlphaFoldDB" id="A0A9X2RQJ6"/>
<feature type="signal peptide" evidence="1">
    <location>
        <begin position="1"/>
        <end position="29"/>
    </location>
</feature>
<gene>
    <name evidence="2" type="ORF">NQU55_22645</name>
</gene>
<accession>A0A9X2RQJ6</accession>
<comment type="caution">
    <text evidence="2">The sequence shown here is derived from an EMBL/GenBank/DDBJ whole genome shotgun (WGS) entry which is preliminary data.</text>
</comment>
<feature type="chain" id="PRO_5040781223" description="Secreted protein" evidence="1">
    <location>
        <begin position="30"/>
        <end position="214"/>
    </location>
</feature>
<evidence type="ECO:0000313" key="3">
    <source>
        <dbReference type="Proteomes" id="UP001142374"/>
    </source>
</evidence>
<evidence type="ECO:0000256" key="1">
    <source>
        <dbReference type="SAM" id="SignalP"/>
    </source>
</evidence>